<evidence type="ECO:0000313" key="3">
    <source>
        <dbReference type="Proteomes" id="UP001162836"/>
    </source>
</evidence>
<keyword evidence="3" id="KW-1185">Reference proteome</keyword>
<accession>A0ABS8QL83</accession>
<protein>
    <submittedName>
        <fullName evidence="2">DUF1214 domain-containing protein</fullName>
    </submittedName>
</protein>
<name>A0ABS8QL83_9BACI</name>
<dbReference type="Proteomes" id="UP001162836">
    <property type="component" value="Unassembled WGS sequence"/>
</dbReference>
<comment type="caution">
    <text evidence="2">The sequence shown here is derived from an EMBL/GenBank/DDBJ whole genome shotgun (WGS) entry which is preliminary data.</text>
</comment>
<gene>
    <name evidence="2" type="ORF">LRS37_13815</name>
</gene>
<sequence>MIKVLFQNYIQKERPINHESNWLPAPEGDFNLLLMLYQPAAKILNSTYEIPPIKRVR</sequence>
<dbReference type="SUPFAM" id="SSF160935">
    <property type="entry name" value="VPA0735-like"/>
    <property type="match status" value="1"/>
</dbReference>
<evidence type="ECO:0000259" key="1">
    <source>
        <dbReference type="Pfam" id="PF06742"/>
    </source>
</evidence>
<dbReference type="Gene3D" id="2.60.120.600">
    <property type="entry name" value="Domain of unknown function DUF1214, C-terminal domain"/>
    <property type="match status" value="1"/>
</dbReference>
<dbReference type="EMBL" id="JAJODE010000046">
    <property type="protein sequence ID" value="MCD4839928.1"/>
    <property type="molecule type" value="Genomic_DNA"/>
</dbReference>
<reference evidence="2 3" key="1">
    <citation type="journal article" date="2023" name="Antonie Van Leeuwenhoek">
        <title>Unveiling the genomic potential of a novel thermostable glycoside hydrolases producing Neobacillus sedimentimangrovi UE25.</title>
        <authorList>
            <person name="Ejaz U."/>
            <person name="Saleem F."/>
            <person name="Rashid R."/>
            <person name="Hasan K.A."/>
            <person name="Syed M.N."/>
            <person name="Sohail M."/>
        </authorList>
    </citation>
    <scope>NUCLEOTIDE SEQUENCE [LARGE SCALE GENOMIC DNA]</scope>
    <source>
        <strain evidence="2 3">UE25</strain>
    </source>
</reference>
<dbReference type="InterPro" id="IPR010621">
    <property type="entry name" value="DUF1214"/>
</dbReference>
<feature type="domain" description="DUF1214" evidence="1">
    <location>
        <begin position="9"/>
        <end position="40"/>
    </location>
</feature>
<dbReference type="InterPro" id="IPR037049">
    <property type="entry name" value="DUF1214_C_sf"/>
</dbReference>
<organism evidence="2 3">
    <name type="scientific">Neobacillus sedimentimangrovi</name>
    <dbReference type="NCBI Taxonomy" id="2699460"/>
    <lineage>
        <taxon>Bacteria</taxon>
        <taxon>Bacillati</taxon>
        <taxon>Bacillota</taxon>
        <taxon>Bacilli</taxon>
        <taxon>Bacillales</taxon>
        <taxon>Bacillaceae</taxon>
        <taxon>Neobacillus</taxon>
    </lineage>
</organism>
<dbReference type="Pfam" id="PF06742">
    <property type="entry name" value="DUF1214"/>
    <property type="match status" value="1"/>
</dbReference>
<proteinExistence type="predicted"/>
<dbReference type="RefSeq" id="WP_144242960.1">
    <property type="nucleotide sequence ID" value="NZ_JAAFZF010000037.1"/>
</dbReference>
<evidence type="ECO:0000313" key="2">
    <source>
        <dbReference type="EMBL" id="MCD4839928.1"/>
    </source>
</evidence>